<dbReference type="CDD" id="cd18793">
    <property type="entry name" value="SF2_C_SNF"/>
    <property type="match status" value="1"/>
</dbReference>
<dbReference type="InterPro" id="IPR000330">
    <property type="entry name" value="SNF2_N"/>
</dbReference>
<keyword evidence="5" id="KW-0067">ATP-binding</keyword>
<dbReference type="Gene3D" id="3.40.50.300">
    <property type="entry name" value="P-loop containing nucleotide triphosphate hydrolases"/>
    <property type="match status" value="2"/>
</dbReference>
<dbReference type="GO" id="GO:0005524">
    <property type="term" value="F:ATP binding"/>
    <property type="evidence" value="ECO:0007669"/>
    <property type="project" value="UniProtKB-KW"/>
</dbReference>
<keyword evidence="1" id="KW-0489">Methyltransferase</keyword>
<dbReference type="SUPFAM" id="SSF53335">
    <property type="entry name" value="S-adenosyl-L-methionine-dependent methyltransferases"/>
    <property type="match status" value="1"/>
</dbReference>
<evidence type="ECO:0000256" key="4">
    <source>
        <dbReference type="ARBA" id="ARBA00022801"/>
    </source>
</evidence>
<keyword evidence="4" id="KW-0378">Hydrolase</keyword>
<evidence type="ECO:0000256" key="2">
    <source>
        <dbReference type="ARBA" id="ARBA00022679"/>
    </source>
</evidence>
<dbReference type="InterPro" id="IPR049730">
    <property type="entry name" value="SNF2/RAD54-like_C"/>
</dbReference>
<keyword evidence="3" id="KW-0547">Nucleotide-binding</keyword>
<dbReference type="Pfam" id="PF00145">
    <property type="entry name" value="DNA_methylase"/>
    <property type="match status" value="1"/>
</dbReference>
<dbReference type="InterPro" id="IPR001525">
    <property type="entry name" value="C5_MeTfrase"/>
</dbReference>
<dbReference type="EMBL" id="CM003098">
    <property type="protein sequence ID" value="KUI64552.1"/>
    <property type="molecule type" value="Genomic_DNA"/>
</dbReference>
<dbReference type="InterPro" id="IPR027417">
    <property type="entry name" value="P-loop_NTPase"/>
</dbReference>
<evidence type="ECO:0000256" key="3">
    <source>
        <dbReference type="ARBA" id="ARBA00022741"/>
    </source>
</evidence>
<dbReference type="GO" id="GO:0032259">
    <property type="term" value="P:methylation"/>
    <property type="evidence" value="ECO:0007669"/>
    <property type="project" value="UniProtKB-KW"/>
</dbReference>
<sequence>MAPRKNARGGRQMQLEHYFSSPSARVAPAQENVDARTTDTTPALNAPARQDGVAQLQRNEAYQSSATPSAESNPPVEDRKRKAEGAKSTERPSKQAKKPAAKKPTVKKTIAKKTTATKSTVGSRGSKTKVTSSMRKGKGQVSIEDPAVEEPPSDEKPIFNLRDIIADLLDRSQHDGLNHYVDSGRQFSIRVGTLCSGTDAPIHVMELFGMLKNDEGNQVFTTVNSFGCEIEPFKQGFLMRNSKPQLLFRDARDFAKDGARQARLVTGTEAPIPQVDMFIAGTSCVDFSNLNSRKSKAFAGLAAENAHWMSLNEKHKEKLSLCHLSRESWRRAIDSMMEASGSGNTSTTTFASAMNYIFEHQPKIVIFENVESAPWQSVAKYVFPLCGYAAEVLRLDTKQYYLPQTRSRKYLVAFSHNAFTLEGAQALKSSISGTIENLKRMHSSSVTDFLLPINSLELQRARNEMELVSQARRDKDTDWSFSRSRHMAFRREHQLQDKRPWIRWRDNGSSNPPAKMWKPWENRQPKRVSDLLECMYLYARYKGGDHVRYDLAFKAQIIDCSQNVDRINLNVYFGRTGCLTPCAIPVLALEARPVTGSESLKLQGLPIDCFDMSIETQEQLQDLAGNAMSTTVVGATILSALQCVAKTAMALDHNWLETMFQKGDVQPVCGSPNSFRQAGRIIDHGSREELQGLKLFAYLQPERNVQEIIDLGQQTRRRCYCYHVLAYSSVELYECKVCGLNLCKSCKGNPEHRLIKSQQSLEQLKSLPYSKAEYAIRQYFPPVLPFIAGVDSVSLERLHRALLSSGYDDLKAAILAKAIIIGLCSSTYQLRFVEITDVTRIEYTSEPNYIVRVIVEEDKLVWYLHLNEWCDFAKDLRDVHKTSRPIARAFVGRDKPSQFPRSWEFWFPKRVEFSLKLRLETDRKLRVEQVGDLQGIPNSIQPPIKGLEQSVWAYHPECGFPEDAFWVIEDRDEKLFLFKNVDPVGPADKDEFVITSISREMGRAPIAETRPVLLRIDQKDQIHLKIKDMVYNNDNQNGATIGDAILLRAFVDGWWEEMEAYSIRIRAFTGSMDEPWMEHFPARPPADIRRESDIYEPSTSYSCPMYQDLLTMSLPLLEAPEILNKVKKTLRDLDLTHQLDLAEFSKLVGPCYFAVEQEIMKSGRRRILEKDVVLSNDCSSCAPKIPEVLFERSEKARGTGSRSIGPVTARHRDQDRDKYSNLILTRPPSLRIDHNLNPIMTAHPKKLEDVTYVDVRFVAHGHGLLQQARSYLAQHPAYYQDSEKTRGNFALEVGVLEDPRLDLARIEIMPPTTVEPKDTTQPKGFQKGMALFPEQINSLHWMLEREKLYPAPGFVEKEVAEVYMDQLRLRVYAHAERNIVRRGRVVADDVGFGKTAVCLGLIASQQATDRKEFLKMRSNNPYLQGMCHLHATLVIVPNQLTQQWSCEAKRFLEKNDRILVIQNFSQLQTLRPSDFETADIIICSSKVMQDTGDKYYKELSNYCGTNDIDTKNLMGLQRVYRAWYKAVHEVLRQVRGDILDTLRVGNSRAKGAKERQELALGSLKDKLSQIRTLRQANGGELRFVPPVISSARWKPLMLLELFSFSRLIWDEFPYENLPVTEFVANCATTSKWMLSGTPPLTTLGDICKVAYLFNVHLARPLSLVVGRQPPVCNHPPLEPLSELETTITYKSRNSPPALQERHDQAVAFVKAFMRKNTRKMDLIRAIENPLVLTTSTTCSLAYMELQQELSSRMFNANLVAADPRRRLMSRVDWTGSKLGRERSTEALMLRASSSFQDVKDQAGHLALKAATSTAEEAEELYKISDSTIRAMEDRGRELFARAFFLGYRITFITISNTDANDKQNQEDRQLNYYRTLEDIIGSILDVDLELTSGWDAFESAARMLIWDKDFQQNVHSYIELELDFVKNHVRTLFDRIKFCKRPQLRPVPIKEPTAEARQTMLQQKQDYLEIFSEWLTKTPLHSRRSYLVDKVNVLDEVEEELLEIEWKEKVPWEASYHSANGRSERKAVVPISDLRKPPTDVEVEDFDFEDLKTLDEERREDLDAVTEEVSEAQSRVDGDIMNRPRKGRTDTKVFWKDECVRRGLQSKTTDTVARMKKRVVADEAGIATDDDYLSPESCPLVVEDFPQEGTIRIRGGTMEDIFDRLMHTVDKLTVLFDRLVIAHAKKNLQKVVLDLVRGQWRCDKPHCDKSHRDHYVSLQCGHVLCGRPDDDATCNVRRCTHPVKDVCIPLSKIMEEPRAITAASFGDGALAEDPLPYLDSSVSPHGPKARAVANLIKSMEDGDQVVVFVQSAAMMSDLYDALSYFGISHIQPEELDADEAVALERFKQGRKKVLVQVINSEQAAGSNLHNANHVIFVSPLISRSQADWDAHMRQALGRCIRFRQNKTVYVYHMLMDGTIEVDTLEWRKKQEIIVRKNEAVGRLNNCSVLDFLDRFDGDEAAARIEMDREEGRAISLLPRTDIQVLMGDDYISLASARSKTLDDAAEGQAARDDDDGDIQMVSA</sequence>
<feature type="compositionally biased region" description="Polar residues" evidence="6">
    <location>
        <begin position="56"/>
        <end position="72"/>
    </location>
</feature>
<organism evidence="8 9">
    <name type="scientific">Cytospora mali</name>
    <name type="common">Apple Valsa canker fungus</name>
    <name type="synonym">Valsa mali</name>
    <dbReference type="NCBI Taxonomy" id="578113"/>
    <lineage>
        <taxon>Eukaryota</taxon>
        <taxon>Fungi</taxon>
        <taxon>Dikarya</taxon>
        <taxon>Ascomycota</taxon>
        <taxon>Pezizomycotina</taxon>
        <taxon>Sordariomycetes</taxon>
        <taxon>Sordariomycetidae</taxon>
        <taxon>Diaporthales</taxon>
        <taxon>Cytosporaceae</taxon>
        <taxon>Cytospora</taxon>
    </lineage>
</organism>
<dbReference type="PANTHER" id="PTHR45626:SF26">
    <property type="entry name" value="FAMILY HELICASE, PUTATIVE (AFU_ORTHOLOGUE AFUA_2G09120)-RELATED"/>
    <property type="match status" value="1"/>
</dbReference>
<dbReference type="SMR" id="A0A194VKM8"/>
<evidence type="ECO:0000259" key="7">
    <source>
        <dbReference type="Pfam" id="PF00176"/>
    </source>
</evidence>
<gene>
    <name evidence="8" type="ORF">VM1G_00852</name>
</gene>
<dbReference type="Gene3D" id="3.40.50.150">
    <property type="entry name" value="Vaccinia Virus protein VP39"/>
    <property type="match status" value="1"/>
</dbReference>
<dbReference type="PANTHER" id="PTHR45626">
    <property type="entry name" value="TRANSCRIPTION TERMINATION FACTOR 2-RELATED"/>
    <property type="match status" value="1"/>
</dbReference>
<accession>A0A194VKM8</accession>
<evidence type="ECO:0000313" key="8">
    <source>
        <dbReference type="EMBL" id="KUI64552.1"/>
    </source>
</evidence>
<dbReference type="InterPro" id="IPR029063">
    <property type="entry name" value="SAM-dependent_MTases_sf"/>
</dbReference>
<dbReference type="GO" id="GO:0005634">
    <property type="term" value="C:nucleus"/>
    <property type="evidence" value="ECO:0007669"/>
    <property type="project" value="TreeGrafter"/>
</dbReference>
<dbReference type="GO" id="GO:0006281">
    <property type="term" value="P:DNA repair"/>
    <property type="evidence" value="ECO:0007669"/>
    <property type="project" value="TreeGrafter"/>
</dbReference>
<dbReference type="SUPFAM" id="SSF52540">
    <property type="entry name" value="P-loop containing nucleoside triphosphate hydrolases"/>
    <property type="match status" value="2"/>
</dbReference>
<evidence type="ECO:0000256" key="6">
    <source>
        <dbReference type="SAM" id="MobiDB-lite"/>
    </source>
</evidence>
<feature type="compositionally biased region" description="Basic and acidic residues" evidence="6">
    <location>
        <begin position="76"/>
        <end position="93"/>
    </location>
</feature>
<dbReference type="GO" id="GO:0008168">
    <property type="term" value="F:methyltransferase activity"/>
    <property type="evidence" value="ECO:0007669"/>
    <property type="project" value="UniProtKB-KW"/>
</dbReference>
<dbReference type="GO" id="GO:0004386">
    <property type="term" value="F:helicase activity"/>
    <property type="evidence" value="ECO:0007669"/>
    <property type="project" value="UniProtKB-KW"/>
</dbReference>
<dbReference type="Pfam" id="PF00176">
    <property type="entry name" value="SNF2-rel_dom"/>
    <property type="match status" value="1"/>
</dbReference>
<proteinExistence type="predicted"/>
<keyword evidence="8" id="KW-0347">Helicase</keyword>
<evidence type="ECO:0000256" key="5">
    <source>
        <dbReference type="ARBA" id="ARBA00022840"/>
    </source>
</evidence>
<feature type="compositionally biased region" description="Basic residues" evidence="6">
    <location>
        <begin position="94"/>
        <end position="111"/>
    </location>
</feature>
<reference evidence="8" key="1">
    <citation type="submission" date="2014-12" db="EMBL/GenBank/DDBJ databases">
        <title>Genome Sequence of Valsa Canker Pathogens Uncovers a Specific Adaption of Colonization on Woody Bark.</title>
        <authorList>
            <person name="Yin Z."/>
            <person name="Liu H."/>
            <person name="Gao X."/>
            <person name="Li Z."/>
            <person name="Song N."/>
            <person name="Ke X."/>
            <person name="Dai Q."/>
            <person name="Wu Y."/>
            <person name="Sun Y."/>
            <person name="Xu J.-R."/>
            <person name="Kang Z.K."/>
            <person name="Wang L."/>
            <person name="Huang L."/>
        </authorList>
    </citation>
    <scope>NUCLEOTIDE SEQUENCE [LARGE SCALE GENOMIC DNA]</scope>
    <source>
        <strain evidence="8">03-8</strain>
    </source>
</reference>
<name>A0A194VKM8_CYTMA</name>
<dbReference type="InterPro" id="IPR050628">
    <property type="entry name" value="SNF2_RAD54_helicase_TF"/>
</dbReference>
<feature type="compositionally biased region" description="Polar residues" evidence="6">
    <location>
        <begin position="119"/>
        <end position="134"/>
    </location>
</feature>
<dbReference type="Proteomes" id="UP000078559">
    <property type="component" value="Chromosome 1"/>
</dbReference>
<evidence type="ECO:0000313" key="9">
    <source>
        <dbReference type="Proteomes" id="UP000078559"/>
    </source>
</evidence>
<dbReference type="GO" id="GO:0016787">
    <property type="term" value="F:hydrolase activity"/>
    <property type="evidence" value="ECO:0007669"/>
    <property type="project" value="UniProtKB-KW"/>
</dbReference>
<keyword evidence="9" id="KW-1185">Reference proteome</keyword>
<evidence type="ECO:0000256" key="1">
    <source>
        <dbReference type="ARBA" id="ARBA00022603"/>
    </source>
</evidence>
<dbReference type="OrthoDB" id="423221at2759"/>
<feature type="domain" description="SNF2 N-terminal" evidence="7">
    <location>
        <begin position="1335"/>
        <end position="1490"/>
    </location>
</feature>
<dbReference type="GO" id="GO:0008094">
    <property type="term" value="F:ATP-dependent activity, acting on DNA"/>
    <property type="evidence" value="ECO:0007669"/>
    <property type="project" value="TreeGrafter"/>
</dbReference>
<feature type="region of interest" description="Disordered" evidence="6">
    <location>
        <begin position="2502"/>
        <end position="2523"/>
    </location>
</feature>
<feature type="region of interest" description="Disordered" evidence="6">
    <location>
        <begin position="1"/>
        <end position="155"/>
    </location>
</feature>
<protein>
    <submittedName>
        <fullName evidence="8">Helicase domino</fullName>
    </submittedName>
</protein>
<keyword evidence="2" id="KW-0808">Transferase</keyword>